<evidence type="ECO:0000313" key="2">
    <source>
        <dbReference type="EMBL" id="KAK3777026.1"/>
    </source>
</evidence>
<organism evidence="2 3">
    <name type="scientific">Elysia crispata</name>
    <name type="common">lettuce slug</name>
    <dbReference type="NCBI Taxonomy" id="231223"/>
    <lineage>
        <taxon>Eukaryota</taxon>
        <taxon>Metazoa</taxon>
        <taxon>Spiralia</taxon>
        <taxon>Lophotrochozoa</taxon>
        <taxon>Mollusca</taxon>
        <taxon>Gastropoda</taxon>
        <taxon>Heterobranchia</taxon>
        <taxon>Euthyneura</taxon>
        <taxon>Panpulmonata</taxon>
        <taxon>Sacoglossa</taxon>
        <taxon>Placobranchoidea</taxon>
        <taxon>Plakobranchidae</taxon>
        <taxon>Elysia</taxon>
    </lineage>
</organism>
<reference evidence="2" key="1">
    <citation type="journal article" date="2023" name="G3 (Bethesda)">
        <title>A reference genome for the long-term kleptoplast-retaining sea slug Elysia crispata morphotype clarki.</title>
        <authorList>
            <person name="Eastman K.E."/>
            <person name="Pendleton A.L."/>
            <person name="Shaikh M.A."/>
            <person name="Suttiyut T."/>
            <person name="Ogas R."/>
            <person name="Tomko P."/>
            <person name="Gavelis G."/>
            <person name="Widhalm J.R."/>
            <person name="Wisecaver J.H."/>
        </authorList>
    </citation>
    <scope>NUCLEOTIDE SEQUENCE</scope>
    <source>
        <strain evidence="2">ECLA1</strain>
    </source>
</reference>
<protein>
    <submittedName>
        <fullName evidence="2">Uncharacterized protein</fullName>
    </submittedName>
</protein>
<gene>
    <name evidence="2" type="ORF">RRG08_008880</name>
</gene>
<comment type="caution">
    <text evidence="2">The sequence shown here is derived from an EMBL/GenBank/DDBJ whole genome shotgun (WGS) entry which is preliminary data.</text>
</comment>
<dbReference type="EMBL" id="JAWDGP010003139">
    <property type="protein sequence ID" value="KAK3777026.1"/>
    <property type="molecule type" value="Genomic_DNA"/>
</dbReference>
<dbReference type="Proteomes" id="UP001283361">
    <property type="component" value="Unassembled WGS sequence"/>
</dbReference>
<proteinExistence type="predicted"/>
<feature type="compositionally biased region" description="Polar residues" evidence="1">
    <location>
        <begin position="49"/>
        <end position="60"/>
    </location>
</feature>
<keyword evidence="3" id="KW-1185">Reference proteome</keyword>
<evidence type="ECO:0000256" key="1">
    <source>
        <dbReference type="SAM" id="MobiDB-lite"/>
    </source>
</evidence>
<name>A0AAE0ZY11_9GAST</name>
<dbReference type="AlphaFoldDB" id="A0AAE0ZY11"/>
<accession>A0AAE0ZY11</accession>
<sequence length="100" mass="11337">MNGGRTEVHGIKANDKSNDHWKTRRALLFTTPSDYLYFFSRVIVTPDATNESGANVTKNHSPPEKPRSLSDPVRQVKPYIHHQATLEDKLLCGHKRLDAL</sequence>
<evidence type="ECO:0000313" key="3">
    <source>
        <dbReference type="Proteomes" id="UP001283361"/>
    </source>
</evidence>
<feature type="region of interest" description="Disordered" evidence="1">
    <location>
        <begin position="49"/>
        <end position="72"/>
    </location>
</feature>